<feature type="compositionally biased region" description="Gly residues" evidence="1">
    <location>
        <begin position="186"/>
        <end position="198"/>
    </location>
</feature>
<dbReference type="RefSeq" id="WP_152727520.1">
    <property type="nucleotide sequence ID" value="NZ_JAABOZ010000001.1"/>
</dbReference>
<evidence type="ECO:0000313" key="3">
    <source>
        <dbReference type="EMBL" id="NEL54480.1"/>
    </source>
</evidence>
<feature type="region of interest" description="Disordered" evidence="1">
    <location>
        <begin position="170"/>
        <end position="198"/>
    </location>
</feature>
<gene>
    <name evidence="3" type="ORF">G1H19_10760</name>
</gene>
<keyword evidence="2" id="KW-0472">Membrane</keyword>
<organism evidence="3 4">
    <name type="scientific">Goekera deserti</name>
    <dbReference type="NCBI Taxonomy" id="2497753"/>
    <lineage>
        <taxon>Bacteria</taxon>
        <taxon>Bacillati</taxon>
        <taxon>Actinomycetota</taxon>
        <taxon>Actinomycetes</taxon>
        <taxon>Geodermatophilales</taxon>
        <taxon>Geodermatophilaceae</taxon>
        <taxon>Goekera</taxon>
    </lineage>
</organism>
<keyword evidence="2" id="KW-0812">Transmembrane</keyword>
<dbReference type="Proteomes" id="UP000470470">
    <property type="component" value="Unassembled WGS sequence"/>
</dbReference>
<feature type="transmembrane region" description="Helical" evidence="2">
    <location>
        <begin position="16"/>
        <end position="35"/>
    </location>
</feature>
<accession>A0A7K3WFI5</accession>
<keyword evidence="2" id="KW-1133">Transmembrane helix</keyword>
<sequence length="198" mass="20025">MATHLGSGGGHRPGRGVLSVLIGLLLWSTVPVLLVDDPDQPGRLRPHRLASVAADGGLVPRGDADAAADRTPVRLEAAHVVGALWHLATVTLSSTAGSVLDVDGAAVASSATMVGGEAEEAPWRLGFDELSTEPWPARPASDHFAGWMAGASSWASVALPASLVAEHARAGRSRHRPVGAPATGIPGEGGIRGTLTGG</sequence>
<dbReference type="EMBL" id="JAAGWK010000012">
    <property type="protein sequence ID" value="NEL54480.1"/>
    <property type="molecule type" value="Genomic_DNA"/>
</dbReference>
<evidence type="ECO:0000313" key="4">
    <source>
        <dbReference type="Proteomes" id="UP000470470"/>
    </source>
</evidence>
<evidence type="ECO:0000256" key="2">
    <source>
        <dbReference type="SAM" id="Phobius"/>
    </source>
</evidence>
<dbReference type="AlphaFoldDB" id="A0A7K3WFI5"/>
<proteinExistence type="predicted"/>
<name>A0A7K3WFI5_9ACTN</name>
<protein>
    <submittedName>
        <fullName evidence="3">Uncharacterized protein</fullName>
    </submittedName>
</protein>
<evidence type="ECO:0000256" key="1">
    <source>
        <dbReference type="SAM" id="MobiDB-lite"/>
    </source>
</evidence>
<comment type="caution">
    <text evidence="3">The sequence shown here is derived from an EMBL/GenBank/DDBJ whole genome shotgun (WGS) entry which is preliminary data.</text>
</comment>
<keyword evidence="4" id="KW-1185">Reference proteome</keyword>
<reference evidence="3 4" key="1">
    <citation type="submission" date="2020-02" db="EMBL/GenBank/DDBJ databases">
        <title>The whole genome sequence of CPCC 205119.</title>
        <authorList>
            <person name="Jiang Z."/>
        </authorList>
    </citation>
    <scope>NUCLEOTIDE SEQUENCE [LARGE SCALE GENOMIC DNA]</scope>
    <source>
        <strain evidence="3 4">CPCC 205119</strain>
    </source>
</reference>